<name>A0A165C029_9BASI</name>
<feature type="non-terminal residue" evidence="1">
    <location>
        <position position="207"/>
    </location>
</feature>
<dbReference type="InParanoid" id="A0A165C029"/>
<proteinExistence type="predicted"/>
<dbReference type="STRING" id="1353952.A0A165C029"/>
<reference evidence="1 2" key="1">
    <citation type="journal article" date="2016" name="Mol. Biol. Evol.">
        <title>Comparative Genomics of Early-Diverging Mushroom-Forming Fungi Provides Insights into the Origins of Lignocellulose Decay Capabilities.</title>
        <authorList>
            <person name="Nagy L.G."/>
            <person name="Riley R."/>
            <person name="Tritt A."/>
            <person name="Adam C."/>
            <person name="Daum C."/>
            <person name="Floudas D."/>
            <person name="Sun H."/>
            <person name="Yadav J.S."/>
            <person name="Pangilinan J."/>
            <person name="Larsson K.H."/>
            <person name="Matsuura K."/>
            <person name="Barry K."/>
            <person name="Labutti K."/>
            <person name="Kuo R."/>
            <person name="Ohm R.A."/>
            <person name="Bhattacharya S.S."/>
            <person name="Shirouzu T."/>
            <person name="Yoshinaga Y."/>
            <person name="Martin F.M."/>
            <person name="Grigoriev I.V."/>
            <person name="Hibbett D.S."/>
        </authorList>
    </citation>
    <scope>NUCLEOTIDE SEQUENCE [LARGE SCALE GENOMIC DNA]</scope>
    <source>
        <strain evidence="1 2">HHB12733</strain>
    </source>
</reference>
<evidence type="ECO:0008006" key="3">
    <source>
        <dbReference type="Google" id="ProtNLM"/>
    </source>
</evidence>
<dbReference type="EMBL" id="KV424272">
    <property type="protein sequence ID" value="KZT50028.1"/>
    <property type="molecule type" value="Genomic_DNA"/>
</dbReference>
<dbReference type="AlphaFoldDB" id="A0A165C029"/>
<protein>
    <recommendedName>
        <fullName evidence="3">DDE-1 domain-containing protein</fullName>
    </recommendedName>
</protein>
<evidence type="ECO:0000313" key="1">
    <source>
        <dbReference type="EMBL" id="KZT50028.1"/>
    </source>
</evidence>
<sequence>LGWSIQRGTKAAQKAPDDAAQQCYKLCLRCAFLIEFHTIPAACIVNSDQMQLAFQFGGNTTWADHGAQQVPVLGKEEKRACTVVTGLSMGGTLLPFQSVWQGYKPKSLPFSGRANDPVLHPSQAAGHLFTLSKTRTYWSTLETMQVYVDDLLAPYLRNANQHTGRAPQADCVWVIDAWKVHRGEPFRQWMSDTYPWIHLLFVPAGCT</sequence>
<dbReference type="OrthoDB" id="3341102at2759"/>
<evidence type="ECO:0000313" key="2">
    <source>
        <dbReference type="Proteomes" id="UP000076842"/>
    </source>
</evidence>
<keyword evidence="2" id="KW-1185">Reference proteome</keyword>
<organism evidence="1 2">
    <name type="scientific">Calocera cornea HHB12733</name>
    <dbReference type="NCBI Taxonomy" id="1353952"/>
    <lineage>
        <taxon>Eukaryota</taxon>
        <taxon>Fungi</taxon>
        <taxon>Dikarya</taxon>
        <taxon>Basidiomycota</taxon>
        <taxon>Agaricomycotina</taxon>
        <taxon>Dacrymycetes</taxon>
        <taxon>Dacrymycetales</taxon>
        <taxon>Dacrymycetaceae</taxon>
        <taxon>Calocera</taxon>
    </lineage>
</organism>
<gene>
    <name evidence="1" type="ORF">CALCODRAFT_421276</name>
</gene>
<accession>A0A165C029</accession>
<feature type="non-terminal residue" evidence="1">
    <location>
        <position position="1"/>
    </location>
</feature>
<dbReference type="Proteomes" id="UP000076842">
    <property type="component" value="Unassembled WGS sequence"/>
</dbReference>